<gene>
    <name evidence="1" type="ORF">WMO24_00610</name>
</gene>
<sequence>MALSKATVFFACPVEQVWRTVTDLSRTAWRSDLVKVEILDECHFAEHDKSGHVTRFAVTVREPLRVWAFTMENENMTGSWEGVFEAAADGTRLHCTECIRAKHWWMRPLVPAYLKHQQRLYLDDLKKELLK</sequence>
<dbReference type="Pfam" id="PF10604">
    <property type="entry name" value="Polyketide_cyc2"/>
    <property type="match status" value="1"/>
</dbReference>
<organism evidence="1 2">
    <name type="scientific">Ruthenibacterium intestinale</name>
    <dbReference type="NCBI Taxonomy" id="3133163"/>
    <lineage>
        <taxon>Bacteria</taxon>
        <taxon>Bacillati</taxon>
        <taxon>Bacillota</taxon>
        <taxon>Clostridia</taxon>
        <taxon>Eubacteriales</taxon>
        <taxon>Oscillospiraceae</taxon>
        <taxon>Ruthenibacterium</taxon>
    </lineage>
</organism>
<keyword evidence="2" id="KW-1185">Reference proteome</keyword>
<dbReference type="RefSeq" id="WP_349214117.1">
    <property type="nucleotide sequence ID" value="NZ_JBBMFA010000022.1"/>
</dbReference>
<dbReference type="EMBL" id="JBBMFA010000022">
    <property type="protein sequence ID" value="MEQ2518949.1"/>
    <property type="molecule type" value="Genomic_DNA"/>
</dbReference>
<name>A0ABV1GAT9_9FIRM</name>
<dbReference type="Proteomes" id="UP001477672">
    <property type="component" value="Unassembled WGS sequence"/>
</dbReference>
<evidence type="ECO:0000313" key="2">
    <source>
        <dbReference type="Proteomes" id="UP001477672"/>
    </source>
</evidence>
<dbReference type="Gene3D" id="3.30.530.20">
    <property type="match status" value="1"/>
</dbReference>
<proteinExistence type="predicted"/>
<protein>
    <submittedName>
        <fullName evidence="1">SRPBCC family protein</fullName>
    </submittedName>
</protein>
<dbReference type="InterPro" id="IPR019587">
    <property type="entry name" value="Polyketide_cyclase/dehydratase"/>
</dbReference>
<comment type="caution">
    <text evidence="1">The sequence shown here is derived from an EMBL/GenBank/DDBJ whole genome shotgun (WGS) entry which is preliminary data.</text>
</comment>
<accession>A0ABV1GAT9</accession>
<evidence type="ECO:0000313" key="1">
    <source>
        <dbReference type="EMBL" id="MEQ2518949.1"/>
    </source>
</evidence>
<reference evidence="1 2" key="1">
    <citation type="submission" date="2024-03" db="EMBL/GenBank/DDBJ databases">
        <title>Human intestinal bacterial collection.</title>
        <authorList>
            <person name="Pauvert C."/>
            <person name="Hitch T.C.A."/>
            <person name="Clavel T."/>
        </authorList>
    </citation>
    <scope>NUCLEOTIDE SEQUENCE [LARGE SCALE GENOMIC DNA]</scope>
    <source>
        <strain evidence="1 2">CLA-JM-H11</strain>
    </source>
</reference>
<dbReference type="CDD" id="cd07812">
    <property type="entry name" value="SRPBCC"/>
    <property type="match status" value="1"/>
</dbReference>
<dbReference type="InterPro" id="IPR023393">
    <property type="entry name" value="START-like_dom_sf"/>
</dbReference>
<dbReference type="SUPFAM" id="SSF55961">
    <property type="entry name" value="Bet v1-like"/>
    <property type="match status" value="1"/>
</dbReference>